<keyword evidence="3 6" id="KW-0812">Transmembrane</keyword>
<dbReference type="Proteomes" id="UP001186452">
    <property type="component" value="Unassembled WGS sequence"/>
</dbReference>
<dbReference type="Pfam" id="PF07690">
    <property type="entry name" value="MFS_1"/>
    <property type="match status" value="1"/>
</dbReference>
<evidence type="ECO:0000256" key="1">
    <source>
        <dbReference type="ARBA" id="ARBA00004651"/>
    </source>
</evidence>
<feature type="transmembrane region" description="Helical" evidence="6">
    <location>
        <begin position="136"/>
        <end position="157"/>
    </location>
</feature>
<keyword evidence="4 6" id="KW-1133">Transmembrane helix</keyword>
<feature type="transmembrane region" description="Helical" evidence="6">
    <location>
        <begin position="102"/>
        <end position="124"/>
    </location>
</feature>
<dbReference type="SUPFAM" id="SSF103473">
    <property type="entry name" value="MFS general substrate transporter"/>
    <property type="match status" value="1"/>
</dbReference>
<dbReference type="Gene3D" id="1.20.1250.20">
    <property type="entry name" value="MFS general substrate transporter like domains"/>
    <property type="match status" value="1"/>
</dbReference>
<comment type="subcellular location">
    <subcellularLocation>
        <location evidence="1">Cell membrane</location>
        <topology evidence="1">Multi-pass membrane protein</topology>
    </subcellularLocation>
</comment>
<name>A0ABU3ZMK6_9GAMM</name>
<feature type="transmembrane region" description="Helical" evidence="6">
    <location>
        <begin position="163"/>
        <end position="185"/>
    </location>
</feature>
<dbReference type="InterPro" id="IPR020846">
    <property type="entry name" value="MFS_dom"/>
</dbReference>
<feature type="transmembrane region" description="Helical" evidence="6">
    <location>
        <begin position="78"/>
        <end position="96"/>
    </location>
</feature>
<feature type="transmembrane region" description="Helical" evidence="6">
    <location>
        <begin position="343"/>
        <end position="368"/>
    </location>
</feature>
<dbReference type="InterPro" id="IPR050189">
    <property type="entry name" value="MFS_Efflux_Transporters"/>
</dbReference>
<feature type="transmembrane region" description="Helical" evidence="6">
    <location>
        <begin position="308"/>
        <end position="331"/>
    </location>
</feature>
<evidence type="ECO:0000256" key="4">
    <source>
        <dbReference type="ARBA" id="ARBA00022989"/>
    </source>
</evidence>
<gene>
    <name evidence="8" type="ORF">R2X38_20310</name>
</gene>
<accession>A0ABU3ZMK6</accession>
<reference evidence="8 9" key="1">
    <citation type="submission" date="2023-10" db="EMBL/GenBank/DDBJ databases">
        <title>Marine bacteria isolated from horseshoe crab.</title>
        <authorList>
            <person name="Cheng T.H."/>
        </authorList>
    </citation>
    <scope>NUCLEOTIDE SEQUENCE [LARGE SCALE GENOMIC DNA]</scope>
    <source>
        <strain evidence="8 9">HSC6</strain>
    </source>
</reference>
<evidence type="ECO:0000313" key="9">
    <source>
        <dbReference type="Proteomes" id="UP001186452"/>
    </source>
</evidence>
<evidence type="ECO:0000259" key="7">
    <source>
        <dbReference type="PROSITE" id="PS50850"/>
    </source>
</evidence>
<comment type="caution">
    <text evidence="8">The sequence shown here is derived from an EMBL/GenBank/DDBJ whole genome shotgun (WGS) entry which is preliminary data.</text>
</comment>
<sequence length="414" mass="44458">MGSKTNHQGTLLRLALLINMLSVGTLMMIMPLGPDLVRDIGLAGEQVGLISGGATLGSALIGFLLAPYLDKFDRKKSLVFFLVSRSVFILLCSWSESPVQLIVVFVIAGCFSGPLNGLVMASVIDATRVEERGRAMAFVASGFSLAAILVVPVSLLIAQYSSWQMAFILSGVLGLVLAGILQLCFPKLSQPQQNTTQASGSLSQPSQGLKAMVLSLPFALSIAMTSIAIFGHFLLVPNISTYFQFNLSFPREEISYLYFFGGIASILAMRWSGKLLDRGFLISTFSSLTLLVIAVVYTGFVYQPNSVLIYVIFILFMASSSARSAMVSAVVSRCPPPQFRAAFMSYQSTASNVAAGLASVVSSLYLSTASNHQLQGIDELAGLTILCSLVIPVIAICFLISLQNQRARMQQKQP</sequence>
<dbReference type="InterPro" id="IPR036259">
    <property type="entry name" value="MFS_trans_sf"/>
</dbReference>
<dbReference type="RefSeq" id="WP_317524172.1">
    <property type="nucleotide sequence ID" value="NZ_JAWJZI010000012.1"/>
</dbReference>
<dbReference type="PANTHER" id="PTHR43124">
    <property type="entry name" value="PURINE EFFLUX PUMP PBUE"/>
    <property type="match status" value="1"/>
</dbReference>
<feature type="transmembrane region" description="Helical" evidence="6">
    <location>
        <begin position="280"/>
        <end position="302"/>
    </location>
</feature>
<evidence type="ECO:0000256" key="3">
    <source>
        <dbReference type="ARBA" id="ARBA00022692"/>
    </source>
</evidence>
<organism evidence="8 9">
    <name type="scientific">Photobacterium rosenbergii</name>
    <dbReference type="NCBI Taxonomy" id="294936"/>
    <lineage>
        <taxon>Bacteria</taxon>
        <taxon>Pseudomonadati</taxon>
        <taxon>Pseudomonadota</taxon>
        <taxon>Gammaproteobacteria</taxon>
        <taxon>Vibrionales</taxon>
        <taxon>Vibrionaceae</taxon>
        <taxon>Photobacterium</taxon>
    </lineage>
</organism>
<keyword evidence="2" id="KW-1003">Cell membrane</keyword>
<dbReference type="EMBL" id="JAWJZI010000012">
    <property type="protein sequence ID" value="MDV5171347.1"/>
    <property type="molecule type" value="Genomic_DNA"/>
</dbReference>
<dbReference type="PANTHER" id="PTHR43124:SF3">
    <property type="entry name" value="CHLORAMPHENICOL EFFLUX PUMP RV0191"/>
    <property type="match status" value="1"/>
</dbReference>
<evidence type="ECO:0000313" key="8">
    <source>
        <dbReference type="EMBL" id="MDV5171347.1"/>
    </source>
</evidence>
<keyword evidence="5 6" id="KW-0472">Membrane</keyword>
<evidence type="ECO:0000256" key="5">
    <source>
        <dbReference type="ARBA" id="ARBA00023136"/>
    </source>
</evidence>
<evidence type="ECO:0000256" key="2">
    <source>
        <dbReference type="ARBA" id="ARBA00022475"/>
    </source>
</evidence>
<proteinExistence type="predicted"/>
<dbReference type="InterPro" id="IPR011701">
    <property type="entry name" value="MFS"/>
</dbReference>
<feature type="transmembrane region" description="Helical" evidence="6">
    <location>
        <begin position="380"/>
        <end position="402"/>
    </location>
</feature>
<feature type="domain" description="Major facilitator superfamily (MFS) profile" evidence="7">
    <location>
        <begin position="8"/>
        <end position="405"/>
    </location>
</feature>
<protein>
    <submittedName>
        <fullName evidence="8">MFS transporter</fullName>
    </submittedName>
</protein>
<keyword evidence="9" id="KW-1185">Reference proteome</keyword>
<feature type="transmembrane region" description="Helical" evidence="6">
    <location>
        <begin position="12"/>
        <end position="34"/>
    </location>
</feature>
<feature type="transmembrane region" description="Helical" evidence="6">
    <location>
        <begin position="255"/>
        <end position="273"/>
    </location>
</feature>
<feature type="transmembrane region" description="Helical" evidence="6">
    <location>
        <begin position="46"/>
        <end position="66"/>
    </location>
</feature>
<evidence type="ECO:0000256" key="6">
    <source>
        <dbReference type="SAM" id="Phobius"/>
    </source>
</evidence>
<feature type="transmembrane region" description="Helical" evidence="6">
    <location>
        <begin position="211"/>
        <end position="235"/>
    </location>
</feature>
<dbReference type="PROSITE" id="PS50850">
    <property type="entry name" value="MFS"/>
    <property type="match status" value="1"/>
</dbReference>